<accession>A0ABV0V8B5</accession>
<sequence>MMELKTQFDHSARCQTQFWFRSRTTVSERERDLKNEWTTHGSFYRLSGANQKLRMLMLGGEIRNTCGIIGSDGTPICGNKLKVFMNRIIGNFRLILLGYY</sequence>
<proteinExistence type="predicted"/>
<dbReference type="EMBL" id="JAHRIQ010096371">
    <property type="protein sequence ID" value="MEQ2253017.1"/>
    <property type="molecule type" value="Genomic_DNA"/>
</dbReference>
<organism evidence="1 2">
    <name type="scientific">Ilyodon furcidens</name>
    <name type="common">goldbreast splitfin</name>
    <dbReference type="NCBI Taxonomy" id="33524"/>
    <lineage>
        <taxon>Eukaryota</taxon>
        <taxon>Metazoa</taxon>
        <taxon>Chordata</taxon>
        <taxon>Craniata</taxon>
        <taxon>Vertebrata</taxon>
        <taxon>Euteleostomi</taxon>
        <taxon>Actinopterygii</taxon>
        <taxon>Neopterygii</taxon>
        <taxon>Teleostei</taxon>
        <taxon>Neoteleostei</taxon>
        <taxon>Acanthomorphata</taxon>
        <taxon>Ovalentaria</taxon>
        <taxon>Atherinomorphae</taxon>
        <taxon>Cyprinodontiformes</taxon>
        <taxon>Goodeidae</taxon>
        <taxon>Ilyodon</taxon>
    </lineage>
</organism>
<protein>
    <submittedName>
        <fullName evidence="1">Uncharacterized protein</fullName>
    </submittedName>
</protein>
<evidence type="ECO:0000313" key="2">
    <source>
        <dbReference type="Proteomes" id="UP001482620"/>
    </source>
</evidence>
<gene>
    <name evidence="1" type="ORF">ILYODFUR_027721</name>
</gene>
<name>A0ABV0V8B5_9TELE</name>
<comment type="caution">
    <text evidence="1">The sequence shown here is derived from an EMBL/GenBank/DDBJ whole genome shotgun (WGS) entry which is preliminary data.</text>
</comment>
<reference evidence="1 2" key="1">
    <citation type="submission" date="2021-06" db="EMBL/GenBank/DDBJ databases">
        <authorList>
            <person name="Palmer J.M."/>
        </authorList>
    </citation>
    <scope>NUCLEOTIDE SEQUENCE [LARGE SCALE GENOMIC DNA]</scope>
    <source>
        <strain evidence="2">if_2019</strain>
        <tissue evidence="1">Muscle</tissue>
    </source>
</reference>
<dbReference type="Proteomes" id="UP001482620">
    <property type="component" value="Unassembled WGS sequence"/>
</dbReference>
<keyword evidence="2" id="KW-1185">Reference proteome</keyword>
<evidence type="ECO:0000313" key="1">
    <source>
        <dbReference type="EMBL" id="MEQ2253017.1"/>
    </source>
</evidence>